<sequence length="153" mass="18166">MNMKELILFQLANSYYESGWFVCATQSLAHLTEEQTIWRSNNDTNSIRGIVEHLIFYNTQYLREFLNEDTLPEPKQNSDTFNTDSSSSWNELLQQLDQIMSNWKQVIEQASDETIEKWIENLSHLNMHTSYHVGQIIQIRKQQQSWDPKWGVH</sequence>
<accession>A0ABW4USB8</accession>
<reference evidence="3" key="1">
    <citation type="journal article" date="2019" name="Int. J. Syst. Evol. Microbiol.">
        <title>The Global Catalogue of Microorganisms (GCM) 10K type strain sequencing project: providing services to taxonomists for standard genome sequencing and annotation.</title>
        <authorList>
            <consortium name="The Broad Institute Genomics Platform"/>
            <consortium name="The Broad Institute Genome Sequencing Center for Infectious Disease"/>
            <person name="Wu L."/>
            <person name="Ma J."/>
        </authorList>
    </citation>
    <scope>NUCLEOTIDE SEQUENCE [LARGE SCALE GENOMIC DNA]</scope>
    <source>
        <strain evidence="3">CGMCC 1.15067</strain>
    </source>
</reference>
<evidence type="ECO:0000259" key="1">
    <source>
        <dbReference type="Pfam" id="PF12867"/>
    </source>
</evidence>
<dbReference type="Proteomes" id="UP001597403">
    <property type="component" value="Unassembled WGS sequence"/>
</dbReference>
<dbReference type="EMBL" id="JBHUGF010000010">
    <property type="protein sequence ID" value="MFD1989976.1"/>
    <property type="molecule type" value="Genomic_DNA"/>
</dbReference>
<keyword evidence="3" id="KW-1185">Reference proteome</keyword>
<evidence type="ECO:0000313" key="2">
    <source>
        <dbReference type="EMBL" id="MFD1989976.1"/>
    </source>
</evidence>
<dbReference type="Pfam" id="PF12867">
    <property type="entry name" value="DinB_2"/>
    <property type="match status" value="1"/>
</dbReference>
<proteinExistence type="predicted"/>
<comment type="caution">
    <text evidence="2">The sequence shown here is derived from an EMBL/GenBank/DDBJ whole genome shotgun (WGS) entry which is preliminary data.</text>
</comment>
<dbReference type="InterPro" id="IPR034660">
    <property type="entry name" value="DinB/YfiT-like"/>
</dbReference>
<protein>
    <submittedName>
        <fullName evidence="2">DinB family protein</fullName>
    </submittedName>
</protein>
<dbReference type="RefSeq" id="WP_204823692.1">
    <property type="nucleotide sequence ID" value="NZ_JBHUGF010000010.1"/>
</dbReference>
<dbReference type="SUPFAM" id="SSF109854">
    <property type="entry name" value="DinB/YfiT-like putative metalloenzymes"/>
    <property type="match status" value="1"/>
</dbReference>
<organism evidence="2 3">
    <name type="scientific">Paenibacillus nicotianae</name>
    <dbReference type="NCBI Taxonomy" id="1526551"/>
    <lineage>
        <taxon>Bacteria</taxon>
        <taxon>Bacillati</taxon>
        <taxon>Bacillota</taxon>
        <taxon>Bacilli</taxon>
        <taxon>Bacillales</taxon>
        <taxon>Paenibacillaceae</taxon>
        <taxon>Paenibacillus</taxon>
    </lineage>
</organism>
<evidence type="ECO:0000313" key="3">
    <source>
        <dbReference type="Proteomes" id="UP001597403"/>
    </source>
</evidence>
<feature type="domain" description="DinB-like" evidence="1">
    <location>
        <begin position="27"/>
        <end position="135"/>
    </location>
</feature>
<dbReference type="Gene3D" id="1.20.120.450">
    <property type="entry name" value="dinb family like domain"/>
    <property type="match status" value="1"/>
</dbReference>
<gene>
    <name evidence="2" type="ORF">ACFSGI_08400</name>
</gene>
<dbReference type="InterPro" id="IPR024775">
    <property type="entry name" value="DinB-like"/>
</dbReference>
<name>A0ABW4USB8_9BACL</name>